<protein>
    <submittedName>
        <fullName evidence="2">DUF4373 domain-containing protein</fullName>
    </submittedName>
</protein>
<organism evidence="2 3">
    <name type="scientific">Anaerostipes hominis</name>
    <name type="common">ex Liu et al. 2021</name>
    <dbReference type="NCBI Taxonomy" id="2763018"/>
    <lineage>
        <taxon>Bacteria</taxon>
        <taxon>Bacillati</taxon>
        <taxon>Bacillota</taxon>
        <taxon>Clostridia</taxon>
        <taxon>Lachnospirales</taxon>
        <taxon>Lachnospiraceae</taxon>
        <taxon>Anaerostipes</taxon>
    </lineage>
</organism>
<dbReference type="PANTHER" id="PTHR39196:SF1">
    <property type="entry name" value="PRIMOSOME, DNAD SUBUNIT"/>
    <property type="match status" value="1"/>
</dbReference>
<proteinExistence type="predicted"/>
<comment type="caution">
    <text evidence="2">The sequence shown here is derived from an EMBL/GenBank/DDBJ whole genome shotgun (WGS) entry which is preliminary data.</text>
</comment>
<dbReference type="RefSeq" id="WP_024727133.1">
    <property type="nucleotide sequence ID" value="NZ_JACOOS010000046.1"/>
</dbReference>
<evidence type="ECO:0000313" key="3">
    <source>
        <dbReference type="Proteomes" id="UP000635828"/>
    </source>
</evidence>
<dbReference type="Proteomes" id="UP000635828">
    <property type="component" value="Unassembled WGS sequence"/>
</dbReference>
<accession>A0ABR7FVS6</accession>
<dbReference type="PANTHER" id="PTHR39196">
    <property type="entry name" value="PRIMOSOME, DNAD SUBUNIT"/>
    <property type="match status" value="1"/>
</dbReference>
<evidence type="ECO:0000259" key="1">
    <source>
        <dbReference type="Pfam" id="PF14297"/>
    </source>
</evidence>
<dbReference type="EMBL" id="JACOOS010000046">
    <property type="protein sequence ID" value="MBC5679307.1"/>
    <property type="molecule type" value="Genomic_DNA"/>
</dbReference>
<feature type="domain" description="Lin1244/Lin1753-like N-terminal" evidence="1">
    <location>
        <begin position="11"/>
        <end position="98"/>
    </location>
</feature>
<gene>
    <name evidence="2" type="ORF">H8S22_17760</name>
</gene>
<evidence type="ECO:0000313" key="2">
    <source>
        <dbReference type="EMBL" id="MBC5679307.1"/>
    </source>
</evidence>
<reference evidence="2 3" key="1">
    <citation type="submission" date="2020-08" db="EMBL/GenBank/DDBJ databases">
        <title>Genome public.</title>
        <authorList>
            <person name="Liu C."/>
            <person name="Sun Q."/>
        </authorList>
    </citation>
    <scope>NUCLEOTIDE SEQUENCE [LARGE SCALE GENOMIC DNA]</scope>
    <source>
        <strain evidence="2 3">NSJ-7</strain>
    </source>
</reference>
<keyword evidence="3" id="KW-1185">Reference proteome</keyword>
<dbReference type="Pfam" id="PF14297">
    <property type="entry name" value="Lin1244_N"/>
    <property type="match status" value="1"/>
</dbReference>
<sequence>MKQSLDDFGLDCVMNDKMQLLEAAYGIKGYAVIIKLFQRIYGGDGYYCDWNDDVRLLFASRIGVGANLLSEIIEEAIKRGIFNKELFHKYKILTSAGIQVRFLKGTVRRKEVEMRREYLLLNYAILNKNVHLTGKNVVKNSKNVDIPEQRKVEESKGNEIKDKVEVEDLYKTYGKECIDYYIARTSDYYGYPTRNKIIQFLSQDKKNKKGFFTNTKESEIQNFDELLDKFCEVWGRRPRQQIFLI</sequence>
<dbReference type="InterPro" id="IPR025400">
    <property type="entry name" value="Lin1244/Lin1753-like_N"/>
</dbReference>
<name>A0ABR7FVS6_9FIRM</name>